<sequence length="131" mass="14942">MHVKGFTMIELLIVVSLSALLTAVVAPNLWGQFIRYTERNHIEGYLADIKKAILKNRKSGHFFIFSSEQEQTKVISEKHKIEIISGNPVIFRPDRACSGGEILLKTESNNTWRLSFTNLDCQLTLSYEKSK</sequence>
<dbReference type="RefSeq" id="WP_149153287.1">
    <property type="nucleotide sequence ID" value="NZ_JAYGOJ010000044.1"/>
</dbReference>
<proteinExistence type="predicted"/>
<dbReference type="Proteomes" id="UP001304847">
    <property type="component" value="Unassembled WGS sequence"/>
</dbReference>
<dbReference type="InterPro" id="IPR045584">
    <property type="entry name" value="Pilin-like"/>
</dbReference>
<gene>
    <name evidence="1" type="ORF">VCX44_10285</name>
</gene>
<name>A0ABU5W5R6_AERCA</name>
<dbReference type="InterPro" id="IPR012902">
    <property type="entry name" value="N_methyl_site"/>
</dbReference>
<dbReference type="SUPFAM" id="SSF54523">
    <property type="entry name" value="Pili subunits"/>
    <property type="match status" value="1"/>
</dbReference>
<dbReference type="Pfam" id="PF07963">
    <property type="entry name" value="N_methyl"/>
    <property type="match status" value="1"/>
</dbReference>
<evidence type="ECO:0000313" key="1">
    <source>
        <dbReference type="EMBL" id="MEA9436199.1"/>
    </source>
</evidence>
<protein>
    <submittedName>
        <fullName evidence="1">Prepilin-type N-terminal cleavage/methylation domain-containing protein</fullName>
    </submittedName>
</protein>
<keyword evidence="2" id="KW-1185">Reference proteome</keyword>
<accession>A0ABU5W5R6</accession>
<evidence type="ECO:0000313" key="2">
    <source>
        <dbReference type="Proteomes" id="UP001304847"/>
    </source>
</evidence>
<dbReference type="Gene3D" id="3.30.700.10">
    <property type="entry name" value="Glycoprotein, Type 4 Pilin"/>
    <property type="match status" value="1"/>
</dbReference>
<reference evidence="1 2" key="1">
    <citation type="submission" date="2023-12" db="EMBL/GenBank/DDBJ databases">
        <title>Characterization of antibiotic resistance in Aeromonas spp. in hospital effluent.</title>
        <authorList>
            <person name="Negoseki B.R.S."/>
            <person name="Krul D."/>
            <person name="Siqueira A.C."/>
            <person name="Almeida M."/>
            <person name="Mesa D."/>
            <person name="Conte D."/>
            <person name="Dalla-Costa L.M."/>
        </authorList>
    </citation>
    <scope>NUCLEOTIDE SEQUENCE [LARGE SCALE GENOMIC DNA]</scope>
    <source>
        <strain evidence="1 2">36v</strain>
    </source>
</reference>
<dbReference type="EMBL" id="JAYGOJ010000044">
    <property type="protein sequence ID" value="MEA9436199.1"/>
    <property type="molecule type" value="Genomic_DNA"/>
</dbReference>
<dbReference type="NCBIfam" id="TIGR02532">
    <property type="entry name" value="IV_pilin_GFxxxE"/>
    <property type="match status" value="1"/>
</dbReference>
<comment type="caution">
    <text evidence="1">The sequence shown here is derived from an EMBL/GenBank/DDBJ whole genome shotgun (WGS) entry which is preliminary data.</text>
</comment>
<organism evidence="1 2">
    <name type="scientific">Aeromonas caviae</name>
    <name type="common">Aeromonas punctata</name>
    <dbReference type="NCBI Taxonomy" id="648"/>
    <lineage>
        <taxon>Bacteria</taxon>
        <taxon>Pseudomonadati</taxon>
        <taxon>Pseudomonadota</taxon>
        <taxon>Gammaproteobacteria</taxon>
        <taxon>Aeromonadales</taxon>
        <taxon>Aeromonadaceae</taxon>
        <taxon>Aeromonas</taxon>
    </lineage>
</organism>